<sequence length="1777" mass="194398">MKKMRRVLGMLTAVILCITSIPVPAAADSSVPIGEVYVSIEDTVPTPAGETYPDPRGVMAEGWVDLYQTDSTMDVIVRLAEANGMEVVGAESNYISSIGGLAAFDRGSGSGWMGTINDWFTNAGFGDFTVESGGLGDGDTVSILYTLNYGEDVGSSWSNNNKTLSALECSEGELEPAFSGDVKEYTLTVPEGTKSVTVTPTAVNKNFQVRSSVDGTEYKRTQDIPVENGTVITVKCGDPAWPSMNNQAGGDGAQTPAEVYSITVQTGEVNHPPKLQEGVAPKAEANLDLGQAYTAELSTIFTDEDQDELNYKVSINGNAPVEAEASYSYQPDKAGTSTLTFTANDGSVDSSQTYTVTLHIKDKSVTDADLLEQIESKLYNLRPTYGTDSNMVTMMEEKIKSMNIEGTENVQVSILSSSDSHVAADGAITYYNFDDYANAGFSSVYQVNVDVVYHLVLNDTEKDITNRALIGWDGQAVKDKLEQEELPKVTEDSIKGENVNLQEVTSDLDLPQILGGSYRNSLTQITWTSSNPEIIEIVKNGYDWDYNNYTGKVIIPSSDTQVTLTAAFTFTKTNSTYEEDIILTKKFQVAVKKTGGDEEEQRAQMQQKLDTSYTAEQLKDFITKEPLDCDAVTGDMKLPVPSQIGFDSNKEIKVTSSNTDVMTINGYRTYVYQPLPGSPASEVNLVITYTKDGISVYKEIPLKIQPLSQEDIDSEITLMEKAKASYFEGINDGRNLSKDKVTESLHGFREVSWNEDQTALQWSYHINDDTGKGIQPVDINPDDQMGTSGYRTFKSSNTSVITHENLLVTRPENNTSVTISSVLSSIKYEKYAEKYPESEDLQKLYRQPVSVDVTVKGTKMTPASVSDGSAKRISSTEAEISFTSDTEGTYYYQVTEEGSPAPEIDTSGDGTAAVEGVNSFTVKELAEGAAELFLTVKNEAGISEVLKVRIPDYVDLTAKLIKDPKLSTGIFWTPLFERRMNDNKGARFAYVHLPLGTDTFEFTFRVSEEDVEVYDSEGNKMVPDSEGIYKMSIDVTSAADGDIYLPQWLMGLGGQSVNFQMKAGDQTASYRLNVVRKNLRTDLEVVDYFCIGSQYTNMGNYGLFPERSLMGGASWNTPISLGGFGGYITYKFANPVKNDPANPYGIDFIVYGNSNGGGGFSEPGNVMVSEDGENWYMLAGSDYFDDNTVWNYQLTYSKGESNGKNNKIDWTDMYGNTGTMGLGMHPPKNEYYPNAEFDADKPVTVTGALLKSDAKDDYGTAAAAFPDFGYADVHTNSKSVGGTGENVTVTGEAGNPYGTDREGYGDGFDLDWAVDGEGNPVHLDRIRYVKIQTASHVDGGAIGEKSTEVNSIVTAAQEDKEVGKTNAPASITVNGETLAMQEGVDTYKVKADDGKVTVAVDAPDAANVYINNQRGKSRTFETMPREGIIRVIVQEEEKEPVIYYINSLKPEELVSEVALNHTNLSLGKGGSVRLKAVITPDTALDKKVSWSSSNPAVASVDQTGMVTSGKEGTAAISVTSNDGGKTAECKVTVNFGGTWKKDGKGWWYGYNDGSWLSNCRMKIGKGYYAFDAAGYMKTGWVSLGGRWSYHTAEGSALIGWQKIDGKWYYLKNDSLMSAGWLKQGNTWYYLNGSGQMQTGWYKVGSTWYYSNGSGAMLTGWQKIGGTWYYLRESGAMATGWIQLSGKWYYLNGSGAMQTGWYKVGSTWYYSNGSGAMLTGWQKIGGTWYYLRESGAMAIGWLQLSGKWYYLQKSGKMASDSWVGRYYVNKSGVWTKTR</sequence>
<evidence type="ECO:0000259" key="4">
    <source>
        <dbReference type="SMART" id="SM00635"/>
    </source>
</evidence>
<feature type="signal peptide" evidence="3">
    <location>
        <begin position="1"/>
        <end position="25"/>
    </location>
</feature>
<protein>
    <submittedName>
        <fullName evidence="5">Putative cell wall binding repeat-containing protein</fullName>
    </submittedName>
</protein>
<feature type="repeat" description="Cell wall-binding" evidence="2">
    <location>
        <begin position="1617"/>
        <end position="1636"/>
    </location>
</feature>
<dbReference type="RefSeq" id="WP_072848129.1">
    <property type="nucleotide sequence ID" value="NZ_FQVI01000001.1"/>
</dbReference>
<dbReference type="Pfam" id="PF12733">
    <property type="entry name" value="Cadherin-like"/>
    <property type="match status" value="1"/>
</dbReference>
<evidence type="ECO:0000313" key="6">
    <source>
        <dbReference type="Proteomes" id="UP000184245"/>
    </source>
</evidence>
<reference evidence="5 6" key="1">
    <citation type="submission" date="2016-11" db="EMBL/GenBank/DDBJ databases">
        <authorList>
            <person name="Jaros S."/>
            <person name="Januszkiewicz K."/>
            <person name="Wedrychowicz H."/>
        </authorList>
    </citation>
    <scope>NUCLEOTIDE SEQUENCE [LARGE SCALE GENOMIC DNA]</scope>
    <source>
        <strain evidence="5 6">DSM 17459</strain>
    </source>
</reference>
<dbReference type="Gene3D" id="2.60.40.1080">
    <property type="match status" value="1"/>
</dbReference>
<dbReference type="EMBL" id="FQVI01000001">
    <property type="protein sequence ID" value="SHE30037.1"/>
    <property type="molecule type" value="Genomic_DNA"/>
</dbReference>
<keyword evidence="3" id="KW-0732">Signal</keyword>
<evidence type="ECO:0000256" key="1">
    <source>
        <dbReference type="ARBA" id="ARBA00022737"/>
    </source>
</evidence>
<dbReference type="SUPFAM" id="SSF69360">
    <property type="entry name" value="Cell wall binding repeat"/>
    <property type="match status" value="2"/>
</dbReference>
<feature type="repeat" description="Cell wall-binding" evidence="2">
    <location>
        <begin position="1697"/>
        <end position="1716"/>
    </location>
</feature>
<dbReference type="InterPro" id="IPR027954">
    <property type="entry name" value="Transcobalamin-like_C"/>
</dbReference>
<dbReference type="Pfam" id="PF02368">
    <property type="entry name" value="Big_2"/>
    <property type="match status" value="1"/>
</dbReference>
<dbReference type="InterPro" id="IPR008964">
    <property type="entry name" value="Invasin/intimin_cell_adhesion"/>
</dbReference>
<dbReference type="OrthoDB" id="9783374at2"/>
<feature type="chain" id="PRO_5039099008" evidence="3">
    <location>
        <begin position="26"/>
        <end position="1777"/>
    </location>
</feature>
<dbReference type="Pfam" id="PF19127">
    <property type="entry name" value="Choline_bind_3"/>
    <property type="match status" value="3"/>
</dbReference>
<evidence type="ECO:0000313" key="5">
    <source>
        <dbReference type="EMBL" id="SHE30037.1"/>
    </source>
</evidence>
<dbReference type="PROSITE" id="PS51170">
    <property type="entry name" value="CW"/>
    <property type="match status" value="8"/>
</dbReference>
<dbReference type="Proteomes" id="UP000184245">
    <property type="component" value="Unassembled WGS sequence"/>
</dbReference>
<dbReference type="Gene3D" id="2.10.270.20">
    <property type="match status" value="1"/>
</dbReference>
<feature type="domain" description="BIG2" evidence="4">
    <location>
        <begin position="1453"/>
        <end position="1530"/>
    </location>
</feature>
<evidence type="ECO:0000256" key="2">
    <source>
        <dbReference type="PROSITE-ProRule" id="PRU00591"/>
    </source>
</evidence>
<keyword evidence="6" id="KW-1185">Reference proteome</keyword>
<dbReference type="Gene3D" id="2.10.270.10">
    <property type="entry name" value="Cholin Binding"/>
    <property type="match status" value="3"/>
</dbReference>
<feature type="repeat" description="Cell wall-binding" evidence="2">
    <location>
        <begin position="1637"/>
        <end position="1656"/>
    </location>
</feature>
<dbReference type="SUPFAM" id="SSF49373">
    <property type="entry name" value="Invasin/intimin cell-adhesion fragments"/>
    <property type="match status" value="1"/>
</dbReference>
<feature type="repeat" description="Cell wall-binding" evidence="2">
    <location>
        <begin position="1657"/>
        <end position="1676"/>
    </location>
</feature>
<accession>A0A1M4SDE4</accession>
<feature type="repeat" description="Cell wall-binding" evidence="2">
    <location>
        <begin position="1597"/>
        <end position="1616"/>
    </location>
</feature>
<dbReference type="InterPro" id="IPR018337">
    <property type="entry name" value="Cell_wall/Cho-bd_repeat"/>
</dbReference>
<name>A0A1M4SDE4_9CLOT</name>
<dbReference type="SMART" id="SM00635">
    <property type="entry name" value="BID_2"/>
    <property type="match status" value="1"/>
</dbReference>
<dbReference type="InterPro" id="IPR003343">
    <property type="entry name" value="Big_2"/>
</dbReference>
<dbReference type="InterPro" id="IPR025883">
    <property type="entry name" value="Cadherin-like_domain"/>
</dbReference>
<gene>
    <name evidence="5" type="ORF">SAMN02745158_00053</name>
</gene>
<dbReference type="Pfam" id="PF14478">
    <property type="entry name" value="DUF4430"/>
    <property type="match status" value="1"/>
</dbReference>
<organism evidence="5 6">
    <name type="scientific">Lactonifactor longoviformis DSM 17459</name>
    <dbReference type="NCBI Taxonomy" id="1122155"/>
    <lineage>
        <taxon>Bacteria</taxon>
        <taxon>Bacillati</taxon>
        <taxon>Bacillota</taxon>
        <taxon>Clostridia</taxon>
        <taxon>Eubacteriales</taxon>
        <taxon>Clostridiaceae</taxon>
        <taxon>Lactonifactor</taxon>
    </lineage>
</organism>
<dbReference type="Pfam" id="PF01473">
    <property type="entry name" value="Choline_bind_1"/>
    <property type="match status" value="1"/>
</dbReference>
<feature type="repeat" description="Cell wall-binding" evidence="2">
    <location>
        <begin position="1737"/>
        <end position="1756"/>
    </location>
</feature>
<keyword evidence="1" id="KW-0677">Repeat</keyword>
<dbReference type="STRING" id="1122155.SAMN02745158_00053"/>
<feature type="repeat" description="Cell wall-binding" evidence="2">
    <location>
        <begin position="1717"/>
        <end position="1736"/>
    </location>
</feature>
<proteinExistence type="predicted"/>
<feature type="repeat" description="Cell wall-binding" evidence="2">
    <location>
        <begin position="1677"/>
        <end position="1696"/>
    </location>
</feature>
<evidence type="ECO:0000256" key="3">
    <source>
        <dbReference type="SAM" id="SignalP"/>
    </source>
</evidence>